<proteinExistence type="predicted"/>
<dbReference type="EMBL" id="CP130946">
    <property type="protein sequence ID" value="XRP71962.1"/>
    <property type="molecule type" value="Genomic_DNA"/>
</dbReference>
<evidence type="ECO:0000313" key="1">
    <source>
        <dbReference type="EMBL" id="XRP71962.1"/>
    </source>
</evidence>
<protein>
    <submittedName>
        <fullName evidence="1">DUF805 domain-containing protein</fullName>
    </submittedName>
</protein>
<name>A0ACD5IDT8_9PROT</name>
<evidence type="ECO:0000313" key="2">
    <source>
        <dbReference type="Proteomes" id="UP001196097"/>
    </source>
</evidence>
<keyword evidence="2" id="KW-1185">Reference proteome</keyword>
<sequence>MNMQQSIMSGYQKFFTRSGRAPRSEYWYFLLFYLLLNIAIQLLGIYLRTHDHSGIPSILLSMVAMGFWLAALATVIPMLMVTVRRVHDIGRTGWWVGVSFINGLLLDGALGYVIFRTTIMHNTQNLQAGLPGGGMAIIWILGILGLIGIALGLTILVFTILPGNPGENRYGPNPLDSHATPVSGGQLDRF</sequence>
<gene>
    <name evidence="1" type="ORF">HF292_009095</name>
</gene>
<accession>A0ACD5IDT8</accession>
<reference evidence="1 2" key="1">
    <citation type="journal article" date="2021" name="ISME J.">
        <title>Genomic evolution of the class Acidithiobacillia: deep-branching Proteobacteria living in extreme acidic conditions.</title>
        <authorList>
            <person name="Moya-Beltran A."/>
            <person name="Beard S."/>
            <person name="Rojas-Villalobos C."/>
            <person name="Issotta F."/>
            <person name="Gallardo Y."/>
            <person name="Ulloa R."/>
            <person name="Giaveno A."/>
            <person name="Degli Esposti M."/>
            <person name="Johnson D.B."/>
            <person name="Quatrini R."/>
        </authorList>
    </citation>
    <scope>NUCLEOTIDE SEQUENCE [LARGE SCALE GENOMIC DNA]</scope>
    <source>
        <strain evidence="1 2">CF3</strain>
    </source>
</reference>
<dbReference type="Proteomes" id="UP001196097">
    <property type="component" value="Chromosome"/>
</dbReference>
<organism evidence="1 2">
    <name type="scientific">Acidithiobacillus ferruginosus</name>
    <dbReference type="NCBI Taxonomy" id="3063951"/>
    <lineage>
        <taxon>Bacteria</taxon>
        <taxon>Pseudomonadati</taxon>
        <taxon>Pseudomonadota</taxon>
        <taxon>Acidithiobacillia</taxon>
        <taxon>Acidithiobacillales</taxon>
        <taxon>Acidithiobacillaceae</taxon>
        <taxon>Acidithiobacillus</taxon>
    </lineage>
</organism>